<name>A0ACC3CJF6_PYRYE</name>
<reference evidence="1" key="1">
    <citation type="submission" date="2019-11" db="EMBL/GenBank/DDBJ databases">
        <title>Nori genome reveals adaptations in red seaweeds to the harsh intertidal environment.</title>
        <authorList>
            <person name="Wang D."/>
            <person name="Mao Y."/>
        </authorList>
    </citation>
    <scope>NUCLEOTIDE SEQUENCE</scope>
    <source>
        <tissue evidence="1">Gametophyte</tissue>
    </source>
</reference>
<dbReference type="Proteomes" id="UP000798662">
    <property type="component" value="Chromosome 3"/>
</dbReference>
<gene>
    <name evidence="1" type="ORF">I4F81_012477</name>
</gene>
<dbReference type="EMBL" id="CM020620">
    <property type="protein sequence ID" value="KAK1870013.1"/>
    <property type="molecule type" value="Genomic_DNA"/>
</dbReference>
<protein>
    <submittedName>
        <fullName evidence="1">Uncharacterized protein</fullName>
    </submittedName>
</protein>
<keyword evidence="2" id="KW-1185">Reference proteome</keyword>
<sequence length="180" mass="19928">MWLHMIGKRAIPVALSRRLRPSAVTGTYEIYGGQDDTSGVCPKKLTLGTPTQRSGVNPIWMVDYMAESISRDNTACEGGKLEVMRTMAFVDERFRARLNLDEAFLLFNKTNDDRHSLAWSDSVAIGMESLTCGDLLKWDNATIMLFGNDGWGVDGGGEADDLEIEDGRPHIMIVDASRLV</sequence>
<evidence type="ECO:0000313" key="1">
    <source>
        <dbReference type="EMBL" id="KAK1870013.1"/>
    </source>
</evidence>
<comment type="caution">
    <text evidence="1">The sequence shown here is derived from an EMBL/GenBank/DDBJ whole genome shotgun (WGS) entry which is preliminary data.</text>
</comment>
<proteinExistence type="predicted"/>
<accession>A0ACC3CJF6</accession>
<evidence type="ECO:0000313" key="2">
    <source>
        <dbReference type="Proteomes" id="UP000798662"/>
    </source>
</evidence>
<organism evidence="1 2">
    <name type="scientific">Pyropia yezoensis</name>
    <name type="common">Susabi-nori</name>
    <name type="synonym">Porphyra yezoensis</name>
    <dbReference type="NCBI Taxonomy" id="2788"/>
    <lineage>
        <taxon>Eukaryota</taxon>
        <taxon>Rhodophyta</taxon>
        <taxon>Bangiophyceae</taxon>
        <taxon>Bangiales</taxon>
        <taxon>Bangiaceae</taxon>
        <taxon>Pyropia</taxon>
    </lineage>
</organism>